<organism evidence="2 3">
    <name type="scientific">Paenibacillus borealis</name>
    <dbReference type="NCBI Taxonomy" id="160799"/>
    <lineage>
        <taxon>Bacteria</taxon>
        <taxon>Bacillati</taxon>
        <taxon>Bacillota</taxon>
        <taxon>Bacilli</taxon>
        <taxon>Bacillales</taxon>
        <taxon>Paenibacillaceae</taxon>
        <taxon>Paenibacillus</taxon>
    </lineage>
</organism>
<sequence>MGESLLGGYEGMYQTYYQRILEEVEAIKTENDYERKSHAFAHWYLMNIRGLSDDDISEYITDGFNDWGIDAVIIDEAKEIIELYQFKLPDKVSNIDKLIGKDEIETFLRGYKICSSGKAPGNANDELKEKIKEILDSDIFTFKMVFVGYSGGLSETAQIILDGELKYIKDTGNKIYWELFDKERIANVIYSSKKTFEDFEIELKQSGSSTGILTSENSASYTIYCSLEELADICEKHKEIIFDENVRLFHGAGNKFNKGIIETAASPDEVINFQLYNNGIVMVSPNVKYIDTRKKLKIRNPMVVNGCQTMNSLLETKSQGKLLEGYVQVKVIEVNDPQIRQNISIFLNSQTEIKDSYLISNLPIIRQLEIDLSEKGYFLERQANKVQTLKKLLSKKEKANVFGLNQNKTISLELAIQLYATFYENMGPIAKKDKSLLFTNENLSIIFKNINAERVICCFELYQRILEVIKSYRQYIRNSRKRAILEYLSIRGMKEAREYTFLNTADIYLLSLFSQFSQKDVCSFDKIGKIVSNHSEWTFQVNEKFDEILLKSIGIMKETIKEQSDNKSIATLTKSQFFHKTLLEKVGMSYFVSS</sequence>
<dbReference type="EMBL" id="MPTB01000001">
    <property type="protein sequence ID" value="OMD53690.1"/>
    <property type="molecule type" value="Genomic_DNA"/>
</dbReference>
<feature type="domain" description="Abortive phage infection protein C-terminal" evidence="1">
    <location>
        <begin position="242"/>
        <end position="533"/>
    </location>
</feature>
<evidence type="ECO:0000313" key="3">
    <source>
        <dbReference type="Proteomes" id="UP000187412"/>
    </source>
</evidence>
<proteinExistence type="predicted"/>
<keyword evidence="3" id="KW-1185">Reference proteome</keyword>
<comment type="caution">
    <text evidence="2">The sequence shown here is derived from an EMBL/GenBank/DDBJ whole genome shotgun (WGS) entry which is preliminary data.</text>
</comment>
<dbReference type="RefSeq" id="WP_076108897.1">
    <property type="nucleotide sequence ID" value="NZ_MPTB01000001.1"/>
</dbReference>
<accession>A0ABX3HW23</accession>
<reference evidence="2 3" key="1">
    <citation type="submission" date="2016-10" db="EMBL/GenBank/DDBJ databases">
        <title>Paenibacillus species isolates.</title>
        <authorList>
            <person name="Beno S.M."/>
        </authorList>
    </citation>
    <scope>NUCLEOTIDE SEQUENCE [LARGE SCALE GENOMIC DNA]</scope>
    <source>
        <strain evidence="2 3">FSL H7-0744</strain>
    </source>
</reference>
<dbReference type="Proteomes" id="UP000187412">
    <property type="component" value="Unassembled WGS sequence"/>
</dbReference>
<protein>
    <recommendedName>
        <fullName evidence="1">Abortive phage infection protein C-terminal domain-containing protein</fullName>
    </recommendedName>
</protein>
<name>A0ABX3HW23_PAEBO</name>
<evidence type="ECO:0000259" key="1">
    <source>
        <dbReference type="Pfam" id="PF10592"/>
    </source>
</evidence>
<gene>
    <name evidence="2" type="ORF">BSK56_00655</name>
</gene>
<evidence type="ECO:0000313" key="2">
    <source>
        <dbReference type="EMBL" id="OMD53690.1"/>
    </source>
</evidence>
<dbReference type="InterPro" id="IPR018891">
    <property type="entry name" value="AIPR_C"/>
</dbReference>
<dbReference type="Pfam" id="PF10592">
    <property type="entry name" value="AIPR"/>
    <property type="match status" value="1"/>
</dbReference>